<reference evidence="2 3" key="1">
    <citation type="submission" date="2017-11" db="EMBL/GenBank/DDBJ databases">
        <title>Draft genome sequence of magnetotactic bacterium Magnetospirillum kuznetsovii LBB-42.</title>
        <authorList>
            <person name="Grouzdev D.S."/>
            <person name="Rysina M.S."/>
            <person name="Baslerov R.V."/>
            <person name="Koziaeva V."/>
        </authorList>
    </citation>
    <scope>NUCLEOTIDE SEQUENCE [LARGE SCALE GENOMIC DNA]</scope>
    <source>
        <strain evidence="2 3">LBB-42</strain>
    </source>
</reference>
<dbReference type="RefSeq" id="WP_112142294.1">
    <property type="nucleotide sequence ID" value="NZ_PGTO01000002.1"/>
</dbReference>
<evidence type="ECO:0000313" key="3">
    <source>
        <dbReference type="Proteomes" id="UP000251075"/>
    </source>
</evidence>
<dbReference type="OrthoDB" id="7351842at2"/>
<evidence type="ECO:0008006" key="4">
    <source>
        <dbReference type="Google" id="ProtNLM"/>
    </source>
</evidence>
<organism evidence="2 3">
    <name type="scientific">Paramagnetospirillum kuznetsovii</name>
    <dbReference type="NCBI Taxonomy" id="2053833"/>
    <lineage>
        <taxon>Bacteria</taxon>
        <taxon>Pseudomonadati</taxon>
        <taxon>Pseudomonadota</taxon>
        <taxon>Alphaproteobacteria</taxon>
        <taxon>Rhodospirillales</taxon>
        <taxon>Magnetospirillaceae</taxon>
        <taxon>Paramagnetospirillum</taxon>
    </lineage>
</organism>
<keyword evidence="1" id="KW-0732">Signal</keyword>
<name>A0A364P174_9PROT</name>
<protein>
    <recommendedName>
        <fullName evidence="4">SPOR domain-containing protein</fullName>
    </recommendedName>
</protein>
<keyword evidence="3" id="KW-1185">Reference proteome</keyword>
<sequence>MKPRLLWPSLPRHWTAAAPVALLLAACSSGPTTMDSPATAFGGTWVVTDSFPAGGVTDMGSSPLGQMVRMDAAMAGDVAGRACPWPSYGDSKGVLGSVVGAITSPLPQSLESPVGVLEVTCAGQRFATYAVLADGSMLTRHGPWLLRLEHGEKLAARPAPMAPEPSMAPEAHMAPVAHMAIAAPAIAMDPPAAPAAPPKLVYLASYKTEAWAKKGWGILAAQSASLKALQPVTHAVDLKGKGKFIRLFAPAADEAAGKRICHELGKAISDCGASGREK</sequence>
<feature type="signal peptide" evidence="1">
    <location>
        <begin position="1"/>
        <end position="34"/>
    </location>
</feature>
<gene>
    <name evidence="2" type="ORF">CU669_02735</name>
</gene>
<evidence type="ECO:0000256" key="1">
    <source>
        <dbReference type="SAM" id="SignalP"/>
    </source>
</evidence>
<dbReference type="AlphaFoldDB" id="A0A364P174"/>
<dbReference type="EMBL" id="PGTO01000002">
    <property type="protein sequence ID" value="RAU23098.1"/>
    <property type="molecule type" value="Genomic_DNA"/>
</dbReference>
<comment type="caution">
    <text evidence="2">The sequence shown here is derived from an EMBL/GenBank/DDBJ whole genome shotgun (WGS) entry which is preliminary data.</text>
</comment>
<proteinExistence type="predicted"/>
<evidence type="ECO:0000313" key="2">
    <source>
        <dbReference type="EMBL" id="RAU23098.1"/>
    </source>
</evidence>
<accession>A0A364P174</accession>
<feature type="chain" id="PRO_5016610770" description="SPOR domain-containing protein" evidence="1">
    <location>
        <begin position="35"/>
        <end position="278"/>
    </location>
</feature>
<dbReference type="PROSITE" id="PS51257">
    <property type="entry name" value="PROKAR_LIPOPROTEIN"/>
    <property type="match status" value="1"/>
</dbReference>
<dbReference type="Proteomes" id="UP000251075">
    <property type="component" value="Unassembled WGS sequence"/>
</dbReference>